<dbReference type="AlphaFoldDB" id="A0AAD0XQE5"/>
<proteinExistence type="predicted"/>
<dbReference type="Proteomes" id="UP000276407">
    <property type="component" value="Chromosome 1"/>
</dbReference>
<gene>
    <name evidence="3" type="ORF">EFP84_15480</name>
</gene>
<evidence type="ECO:0000256" key="2">
    <source>
        <dbReference type="SAM" id="SignalP"/>
    </source>
</evidence>
<feature type="compositionally biased region" description="Polar residues" evidence="1">
    <location>
        <begin position="583"/>
        <end position="596"/>
    </location>
</feature>
<reference evidence="3 4" key="1">
    <citation type="submission" date="2018-11" db="EMBL/GenBank/DDBJ databases">
        <title>Complete genome sequence of Leptospira kmetyi isolate LS 001/16 from soil sample associated with a leptospirosis patient in Kelantan.</title>
        <authorList>
            <person name="Muhammad Yusoff F."/>
            <person name="Muhammad Yusoff S."/>
            <person name="Ahmad M.N."/>
            <person name="Yusof N.Y."/>
            <person name="Aziah I."/>
        </authorList>
    </citation>
    <scope>NUCLEOTIDE SEQUENCE [LARGE SCALE GENOMIC DNA]</scope>
    <source>
        <strain evidence="3 4">LS 001/16</strain>
    </source>
</reference>
<name>A0AAD0XQE5_9LEPT</name>
<evidence type="ECO:0000313" key="3">
    <source>
        <dbReference type="EMBL" id="AYV56755.1"/>
    </source>
</evidence>
<feature type="signal peptide" evidence="2">
    <location>
        <begin position="1"/>
        <end position="23"/>
    </location>
</feature>
<dbReference type="EMBL" id="CP033614">
    <property type="protein sequence ID" value="AYV56755.1"/>
    <property type="molecule type" value="Genomic_DNA"/>
</dbReference>
<feature type="chain" id="PRO_5042214404" evidence="2">
    <location>
        <begin position="24"/>
        <end position="701"/>
    </location>
</feature>
<dbReference type="KEGG" id="lkm:EFP84_15480"/>
<sequence>MNVRLLFIFVFLFSLFSTIETSAQSKSSKIYVHKLVVDGNLNAGLETRFRNGIINSVLRNFEGKYTIVDDESLSILYKKVAALQKLDCSDEICMKQIADAIDANEVISGNISSKNGLVYVSLRNQTRDSKTLNYSIKSTFQMEFPEFLLDYYAGESGKKLLDNRYNPDPNQIPASTNGNLSVAFLKIKPVPGTNLNSMEFKTSDKILEGVLDEVREELDEAAKQSLSKEFSESTQIYNRILRAFNDRLSEESLKKLEPFIREIQSSITNNFSLEYKEKINEADQNLFIAGQSNSADLQKRLFDYISLGEEYSAKVPEKHKQLQIQQSIQERKEKVELALFSLKEKEADQAYSSFDFSLSSKLYANLLKEISDKNSVPYKSLRETIEKKSETAEKTGRSHLTNRLETIYLLIEKEFTAEALADTEDEKETHQTRIHDAFRDGIEILAKSEFAALSQFERIKKEIKRVNQKLKKPISLQEQIDSLLHEGLETRNPTQIVNSHQLGADWESKTGLFWGSAKSKLKDILESTAAASNPNREFKKLLNIHFQGETTSTFSKPSANSSSGSNASSNTNTNASANTNGNVSKNTFQSSNIQKSSSEKKRIQKQSSPKEIFWEIAEGSYNWYQASQICDSRDLRLPTIEELEDSYESGETESWTGNDSEKRYWSSTVSVGENGAYNLDVFKGEIRWDHLSNYAGVRCLK</sequence>
<feature type="region of interest" description="Disordered" evidence="1">
    <location>
        <begin position="551"/>
        <end position="604"/>
    </location>
</feature>
<evidence type="ECO:0000256" key="1">
    <source>
        <dbReference type="SAM" id="MobiDB-lite"/>
    </source>
</evidence>
<protein>
    <submittedName>
        <fullName evidence="3">DUF1566 domain-containing protein</fullName>
    </submittedName>
</protein>
<keyword evidence="2" id="KW-0732">Signal</keyword>
<accession>A0AAD0XQE5</accession>
<dbReference type="RefSeq" id="WP_123179993.1">
    <property type="nucleotide sequence ID" value="NZ_CP033614.1"/>
</dbReference>
<feature type="compositionally biased region" description="Low complexity" evidence="1">
    <location>
        <begin position="558"/>
        <end position="582"/>
    </location>
</feature>
<organism evidence="3 4">
    <name type="scientific">Leptospira kmetyi</name>
    <dbReference type="NCBI Taxonomy" id="408139"/>
    <lineage>
        <taxon>Bacteria</taxon>
        <taxon>Pseudomonadati</taxon>
        <taxon>Spirochaetota</taxon>
        <taxon>Spirochaetia</taxon>
        <taxon>Leptospirales</taxon>
        <taxon>Leptospiraceae</taxon>
        <taxon>Leptospira</taxon>
    </lineage>
</organism>
<evidence type="ECO:0000313" key="4">
    <source>
        <dbReference type="Proteomes" id="UP000276407"/>
    </source>
</evidence>